<keyword evidence="4" id="KW-0479">Metal-binding</keyword>
<dbReference type="PANTHER" id="PTHR30616:SF2">
    <property type="entry name" value="PURINE NUCLEOSIDE PHOSPHORYLASE LACC1"/>
    <property type="match status" value="1"/>
</dbReference>
<dbReference type="GO" id="GO:0017061">
    <property type="term" value="F:S-methyl-5-thioadenosine phosphorylase activity"/>
    <property type="evidence" value="ECO:0007669"/>
    <property type="project" value="UniProtKB-EC"/>
</dbReference>
<evidence type="ECO:0000256" key="10">
    <source>
        <dbReference type="RuleBase" id="RU361274"/>
    </source>
</evidence>
<comment type="catalytic activity">
    <reaction evidence="7">
        <text>adenosine + H2O + H(+) = inosine + NH4(+)</text>
        <dbReference type="Rhea" id="RHEA:24408"/>
        <dbReference type="ChEBI" id="CHEBI:15377"/>
        <dbReference type="ChEBI" id="CHEBI:15378"/>
        <dbReference type="ChEBI" id="CHEBI:16335"/>
        <dbReference type="ChEBI" id="CHEBI:17596"/>
        <dbReference type="ChEBI" id="CHEBI:28938"/>
        <dbReference type="EC" id="3.5.4.4"/>
    </reaction>
    <physiologicalReaction direction="left-to-right" evidence="7">
        <dbReference type="Rhea" id="RHEA:24409"/>
    </physiologicalReaction>
</comment>
<evidence type="ECO:0000256" key="3">
    <source>
        <dbReference type="ARBA" id="ARBA00022679"/>
    </source>
</evidence>
<dbReference type="EMBL" id="JACNFK010000015">
    <property type="protein sequence ID" value="MBC8519074.1"/>
    <property type="molecule type" value="Genomic_DNA"/>
</dbReference>
<accession>A0A8J6TMS9</accession>
<evidence type="ECO:0000256" key="5">
    <source>
        <dbReference type="ARBA" id="ARBA00022801"/>
    </source>
</evidence>
<evidence type="ECO:0000256" key="1">
    <source>
        <dbReference type="ARBA" id="ARBA00000553"/>
    </source>
</evidence>
<dbReference type="AlphaFoldDB" id="A0A8J6TMS9"/>
<keyword evidence="3" id="KW-0808">Transferase</keyword>
<dbReference type="InterPro" id="IPR038371">
    <property type="entry name" value="Cu_polyphenol_OxRdtase_sf"/>
</dbReference>
<dbReference type="InterPro" id="IPR011324">
    <property type="entry name" value="Cytotoxic_necrot_fac-like_cat"/>
</dbReference>
<evidence type="ECO:0000256" key="9">
    <source>
        <dbReference type="ARBA" id="ARBA00049893"/>
    </source>
</evidence>
<dbReference type="CDD" id="cd16833">
    <property type="entry name" value="YfiH"/>
    <property type="match status" value="1"/>
</dbReference>
<name>A0A8J6TMS9_9GAMM</name>
<sequence length="233" mass="25949">MVDVEPDWPAPDGVRAVTTTRKSGNLATHVGDNPVAVKKNRENLQNRLGLPHDPWWLNQVHKTAVVELPAESQIAEADGSWTSMRGVVCAVLTADCMPIIVTNRLGDRIAAIHAGWRGLAAGIIEQGVSKFQNDGDELMVWLGPSIGQHSYEIGDEVREIFCRHSEEAEEMFVPSDGGRWLASMTGLARQQLQQLGIYSVYGGEWDTFTDSERFFSYRRDENTGRLATLIWLE</sequence>
<evidence type="ECO:0000256" key="2">
    <source>
        <dbReference type="ARBA" id="ARBA00007353"/>
    </source>
</evidence>
<evidence type="ECO:0000256" key="7">
    <source>
        <dbReference type="ARBA" id="ARBA00047989"/>
    </source>
</evidence>
<evidence type="ECO:0000256" key="8">
    <source>
        <dbReference type="ARBA" id="ARBA00048968"/>
    </source>
</evidence>
<comment type="caution">
    <text evidence="11">The sequence shown here is derived from an EMBL/GenBank/DDBJ whole genome shotgun (WGS) entry which is preliminary data.</text>
</comment>
<evidence type="ECO:0000313" key="12">
    <source>
        <dbReference type="Proteomes" id="UP000654401"/>
    </source>
</evidence>
<dbReference type="Pfam" id="PF02578">
    <property type="entry name" value="Cu-oxidase_4"/>
    <property type="match status" value="1"/>
</dbReference>
<dbReference type="Proteomes" id="UP000654401">
    <property type="component" value="Unassembled WGS sequence"/>
</dbReference>
<organism evidence="11 12">
    <name type="scientific">Candidatus Thiopontia autotrophica</name>
    <dbReference type="NCBI Taxonomy" id="2841688"/>
    <lineage>
        <taxon>Bacteria</taxon>
        <taxon>Pseudomonadati</taxon>
        <taxon>Pseudomonadota</taxon>
        <taxon>Gammaproteobacteria</taxon>
        <taxon>Candidatus Thiopontia</taxon>
    </lineage>
</organism>
<dbReference type="PANTHER" id="PTHR30616">
    <property type="entry name" value="UNCHARACTERIZED PROTEIN YFIH"/>
    <property type="match status" value="1"/>
</dbReference>
<evidence type="ECO:0000256" key="4">
    <source>
        <dbReference type="ARBA" id="ARBA00022723"/>
    </source>
</evidence>
<comment type="similarity">
    <text evidence="2 10">Belongs to the purine nucleoside phosphorylase YfiH/LACC1 family.</text>
</comment>
<comment type="catalytic activity">
    <reaction evidence="1">
        <text>inosine + phosphate = alpha-D-ribose 1-phosphate + hypoxanthine</text>
        <dbReference type="Rhea" id="RHEA:27646"/>
        <dbReference type="ChEBI" id="CHEBI:17368"/>
        <dbReference type="ChEBI" id="CHEBI:17596"/>
        <dbReference type="ChEBI" id="CHEBI:43474"/>
        <dbReference type="ChEBI" id="CHEBI:57720"/>
        <dbReference type="EC" id="2.4.2.1"/>
    </reaction>
    <physiologicalReaction direction="left-to-right" evidence="1">
        <dbReference type="Rhea" id="RHEA:27647"/>
    </physiologicalReaction>
</comment>
<dbReference type="Gene3D" id="3.60.140.10">
    <property type="entry name" value="CNF1/YfiH-like putative cysteine hydrolases"/>
    <property type="match status" value="1"/>
</dbReference>
<gene>
    <name evidence="11" type="primary">pgeF</name>
    <name evidence="11" type="ORF">H8D24_01515</name>
</gene>
<keyword evidence="6" id="KW-0862">Zinc</keyword>
<comment type="catalytic activity">
    <reaction evidence="8">
        <text>adenosine + phosphate = alpha-D-ribose 1-phosphate + adenine</text>
        <dbReference type="Rhea" id="RHEA:27642"/>
        <dbReference type="ChEBI" id="CHEBI:16335"/>
        <dbReference type="ChEBI" id="CHEBI:16708"/>
        <dbReference type="ChEBI" id="CHEBI:43474"/>
        <dbReference type="ChEBI" id="CHEBI:57720"/>
        <dbReference type="EC" id="2.4.2.1"/>
    </reaction>
    <physiologicalReaction direction="left-to-right" evidence="8">
        <dbReference type="Rhea" id="RHEA:27643"/>
    </physiologicalReaction>
</comment>
<reference evidence="11 12" key="1">
    <citation type="submission" date="2020-08" db="EMBL/GenBank/DDBJ databases">
        <title>Bridging the membrane lipid divide: bacteria of the FCB group superphylum have the potential to synthesize archaeal ether lipids.</title>
        <authorList>
            <person name="Villanueva L."/>
            <person name="Von Meijenfeldt F.A.B."/>
            <person name="Westbye A.B."/>
            <person name="Yadav S."/>
            <person name="Hopmans E.C."/>
            <person name="Dutilh B.E."/>
            <person name="Sinninghe Damste J.S."/>
        </authorList>
    </citation>
    <scope>NUCLEOTIDE SEQUENCE [LARGE SCALE GENOMIC DNA]</scope>
    <source>
        <strain evidence="11">NIOZ-UU100</strain>
    </source>
</reference>
<comment type="catalytic activity">
    <reaction evidence="9">
        <text>S-methyl-5'-thioadenosine + phosphate = 5-(methylsulfanyl)-alpha-D-ribose 1-phosphate + adenine</text>
        <dbReference type="Rhea" id="RHEA:11852"/>
        <dbReference type="ChEBI" id="CHEBI:16708"/>
        <dbReference type="ChEBI" id="CHEBI:17509"/>
        <dbReference type="ChEBI" id="CHEBI:43474"/>
        <dbReference type="ChEBI" id="CHEBI:58533"/>
        <dbReference type="EC" id="2.4.2.28"/>
    </reaction>
    <physiologicalReaction direction="left-to-right" evidence="9">
        <dbReference type="Rhea" id="RHEA:11853"/>
    </physiologicalReaction>
</comment>
<evidence type="ECO:0000313" key="11">
    <source>
        <dbReference type="EMBL" id="MBC8519074.1"/>
    </source>
</evidence>
<evidence type="ECO:0000256" key="6">
    <source>
        <dbReference type="ARBA" id="ARBA00022833"/>
    </source>
</evidence>
<dbReference type="GO" id="GO:0005507">
    <property type="term" value="F:copper ion binding"/>
    <property type="evidence" value="ECO:0007669"/>
    <property type="project" value="TreeGrafter"/>
</dbReference>
<keyword evidence="5" id="KW-0378">Hydrolase</keyword>
<dbReference type="GO" id="GO:0016787">
    <property type="term" value="F:hydrolase activity"/>
    <property type="evidence" value="ECO:0007669"/>
    <property type="project" value="UniProtKB-KW"/>
</dbReference>
<proteinExistence type="inferred from homology"/>
<dbReference type="InterPro" id="IPR003730">
    <property type="entry name" value="Cu_polyphenol_OxRdtase"/>
</dbReference>
<dbReference type="SUPFAM" id="SSF64438">
    <property type="entry name" value="CNF1/YfiH-like putative cysteine hydrolases"/>
    <property type="match status" value="1"/>
</dbReference>
<protein>
    <recommendedName>
        <fullName evidence="10">Purine nucleoside phosphorylase</fullName>
    </recommendedName>
</protein>
<dbReference type="NCBIfam" id="TIGR00726">
    <property type="entry name" value="peptidoglycan editing factor PgeF"/>
    <property type="match status" value="1"/>
</dbReference>